<dbReference type="GO" id="GO:0000421">
    <property type="term" value="C:autophagosome membrane"/>
    <property type="evidence" value="ECO:0007669"/>
    <property type="project" value="TreeGrafter"/>
</dbReference>
<dbReference type="GO" id="GO:0034045">
    <property type="term" value="C:phagophore assembly site membrane"/>
    <property type="evidence" value="ECO:0007669"/>
    <property type="project" value="TreeGrafter"/>
</dbReference>
<dbReference type="OMA" id="YAKTHAW"/>
<evidence type="ECO:0000313" key="14">
    <source>
        <dbReference type="Proteomes" id="UP000027135"/>
    </source>
</evidence>
<accession>A0A067RJ81</accession>
<dbReference type="CDD" id="cd01612">
    <property type="entry name" value="Ubl_ATG12"/>
    <property type="match status" value="1"/>
</dbReference>
<evidence type="ECO:0000256" key="7">
    <source>
        <dbReference type="ARBA" id="ARBA00022786"/>
    </source>
</evidence>
<evidence type="ECO:0000256" key="1">
    <source>
        <dbReference type="ARBA" id="ARBA00004184"/>
    </source>
</evidence>
<evidence type="ECO:0000256" key="9">
    <source>
        <dbReference type="ARBA" id="ARBA00023006"/>
    </source>
</evidence>
<comment type="similarity">
    <text evidence="3 11">Belongs to the ATG12 family.</text>
</comment>
<dbReference type="OrthoDB" id="10003551at2759"/>
<dbReference type="eggNOG" id="KOG3439">
    <property type="taxonomic scope" value="Eukaryota"/>
</dbReference>
<dbReference type="PANTHER" id="PTHR13385">
    <property type="entry name" value="AUTOPHAGY PROTEIN 12"/>
    <property type="match status" value="1"/>
</dbReference>
<dbReference type="Proteomes" id="UP000027135">
    <property type="component" value="Unassembled WGS sequence"/>
</dbReference>
<dbReference type="InParanoid" id="A0A067RJ81"/>
<dbReference type="FunFam" id="3.10.20.90:FF:000117">
    <property type="entry name" value="Ubiquitin-like protein ATG12"/>
    <property type="match status" value="1"/>
</dbReference>
<gene>
    <name evidence="13" type="ORF">L798_06886</name>
</gene>
<evidence type="ECO:0000256" key="6">
    <source>
        <dbReference type="ARBA" id="ARBA00022499"/>
    </source>
</evidence>
<dbReference type="GO" id="GO:0000422">
    <property type="term" value="P:autophagy of mitochondrion"/>
    <property type="evidence" value="ECO:0007669"/>
    <property type="project" value="TreeGrafter"/>
</dbReference>
<dbReference type="InterPro" id="IPR007242">
    <property type="entry name" value="Atg12"/>
</dbReference>
<keyword evidence="8" id="KW-0007">Acetylation</keyword>
<comment type="subunit">
    <text evidence="11">Forms a conjugate with ATG5.</text>
</comment>
<evidence type="ECO:0000256" key="5">
    <source>
        <dbReference type="ARBA" id="ARBA00022490"/>
    </source>
</evidence>
<keyword evidence="7 11" id="KW-0833">Ubl conjugation pathway</keyword>
<dbReference type="SUPFAM" id="SSF54236">
    <property type="entry name" value="Ubiquitin-like"/>
    <property type="match status" value="1"/>
</dbReference>
<dbReference type="GO" id="GO:0012505">
    <property type="term" value="C:endomembrane system"/>
    <property type="evidence" value="ECO:0007669"/>
    <property type="project" value="UniProtKB-SubCell"/>
</dbReference>
<sequence>MSGNQDTQKSDNPDVSETGSDAGEPPNESQQADSTVAEGTKSDKQKIDILLKATGNAPIMKKKKWAVDPERKIGWITEFMKKYLKLDRSEYLFLYVNQSFAPAPDHIVKNLYDCYGTDGKLVLHYCKSQAWG</sequence>
<dbReference type="FunCoup" id="A0A067RJ81">
    <property type="interactions" value="878"/>
</dbReference>
<evidence type="ECO:0000256" key="11">
    <source>
        <dbReference type="RuleBase" id="RU361201"/>
    </source>
</evidence>
<dbReference type="GO" id="GO:0019776">
    <property type="term" value="F:Atg8-family ligase activity"/>
    <property type="evidence" value="ECO:0007669"/>
    <property type="project" value="TreeGrafter"/>
</dbReference>
<protein>
    <recommendedName>
        <fullName evidence="4 11">Ubiquitin-like protein ATG12</fullName>
    </recommendedName>
</protein>
<dbReference type="GO" id="GO:0034274">
    <property type="term" value="C:Atg12-Atg5-Atg16 complex"/>
    <property type="evidence" value="ECO:0007669"/>
    <property type="project" value="TreeGrafter"/>
</dbReference>
<organism evidence="13 14">
    <name type="scientific">Zootermopsis nevadensis</name>
    <name type="common">Dampwood termite</name>
    <dbReference type="NCBI Taxonomy" id="136037"/>
    <lineage>
        <taxon>Eukaryota</taxon>
        <taxon>Metazoa</taxon>
        <taxon>Ecdysozoa</taxon>
        <taxon>Arthropoda</taxon>
        <taxon>Hexapoda</taxon>
        <taxon>Insecta</taxon>
        <taxon>Pterygota</taxon>
        <taxon>Neoptera</taxon>
        <taxon>Polyneoptera</taxon>
        <taxon>Dictyoptera</taxon>
        <taxon>Blattodea</taxon>
        <taxon>Blattoidea</taxon>
        <taxon>Termitoidae</taxon>
        <taxon>Termopsidae</taxon>
        <taxon>Zootermopsis</taxon>
    </lineage>
</organism>
<keyword evidence="10" id="KW-0472">Membrane</keyword>
<keyword evidence="5" id="KW-0963">Cytoplasm</keyword>
<dbReference type="STRING" id="136037.A0A067RJ81"/>
<evidence type="ECO:0000256" key="4">
    <source>
        <dbReference type="ARBA" id="ARBA00015875"/>
    </source>
</evidence>
<evidence type="ECO:0000256" key="10">
    <source>
        <dbReference type="ARBA" id="ARBA00023136"/>
    </source>
</evidence>
<evidence type="ECO:0000256" key="12">
    <source>
        <dbReference type="SAM" id="MobiDB-lite"/>
    </source>
</evidence>
<evidence type="ECO:0000256" key="8">
    <source>
        <dbReference type="ARBA" id="ARBA00022990"/>
    </source>
</evidence>
<dbReference type="GO" id="GO:0000045">
    <property type="term" value="P:autophagosome assembly"/>
    <property type="evidence" value="ECO:0007669"/>
    <property type="project" value="InterPro"/>
</dbReference>
<evidence type="ECO:0000256" key="3">
    <source>
        <dbReference type="ARBA" id="ARBA00007778"/>
    </source>
</evidence>
<dbReference type="Pfam" id="PF04110">
    <property type="entry name" value="APG12"/>
    <property type="match status" value="1"/>
</dbReference>
<dbReference type="EMBL" id="KK852652">
    <property type="protein sequence ID" value="KDR19407.1"/>
    <property type="molecule type" value="Genomic_DNA"/>
</dbReference>
<comment type="function">
    <text evidence="11">Ubiquitin-like protein involved in autophagic vesicle formation.</text>
</comment>
<dbReference type="GO" id="GO:0097352">
    <property type="term" value="P:autophagosome maturation"/>
    <property type="evidence" value="ECO:0007669"/>
    <property type="project" value="TreeGrafter"/>
</dbReference>
<feature type="region of interest" description="Disordered" evidence="12">
    <location>
        <begin position="1"/>
        <end position="41"/>
    </location>
</feature>
<keyword evidence="14" id="KW-1185">Reference proteome</keyword>
<evidence type="ECO:0000256" key="2">
    <source>
        <dbReference type="ARBA" id="ARBA00004496"/>
    </source>
</evidence>
<dbReference type="PANTHER" id="PTHR13385:SF0">
    <property type="entry name" value="UBIQUITIN-LIKE PROTEIN ATG12"/>
    <property type="match status" value="1"/>
</dbReference>
<evidence type="ECO:0000313" key="13">
    <source>
        <dbReference type="EMBL" id="KDR19407.1"/>
    </source>
</evidence>
<comment type="subcellular location">
    <subcellularLocation>
        <location evidence="2">Cytoplasm</location>
    </subcellularLocation>
    <subcellularLocation>
        <location evidence="1">Endomembrane system</location>
        <topology evidence="1">Peripheral membrane protein</topology>
    </subcellularLocation>
</comment>
<dbReference type="GO" id="GO:0061723">
    <property type="term" value="P:glycophagy"/>
    <property type="evidence" value="ECO:0007669"/>
    <property type="project" value="TreeGrafter"/>
</dbReference>
<keyword evidence="6 11" id="KW-1017">Isopeptide bond</keyword>
<reference evidence="13 14" key="1">
    <citation type="journal article" date="2014" name="Nat. Commun.">
        <title>Molecular traces of alternative social organization in a termite genome.</title>
        <authorList>
            <person name="Terrapon N."/>
            <person name="Li C."/>
            <person name="Robertson H.M."/>
            <person name="Ji L."/>
            <person name="Meng X."/>
            <person name="Booth W."/>
            <person name="Chen Z."/>
            <person name="Childers C.P."/>
            <person name="Glastad K.M."/>
            <person name="Gokhale K."/>
            <person name="Gowin J."/>
            <person name="Gronenberg W."/>
            <person name="Hermansen R.A."/>
            <person name="Hu H."/>
            <person name="Hunt B.G."/>
            <person name="Huylmans A.K."/>
            <person name="Khalil S.M."/>
            <person name="Mitchell R.D."/>
            <person name="Munoz-Torres M.C."/>
            <person name="Mustard J.A."/>
            <person name="Pan H."/>
            <person name="Reese J.T."/>
            <person name="Scharf M.E."/>
            <person name="Sun F."/>
            <person name="Vogel H."/>
            <person name="Xiao J."/>
            <person name="Yang W."/>
            <person name="Yang Z."/>
            <person name="Yang Z."/>
            <person name="Zhou J."/>
            <person name="Zhu J."/>
            <person name="Brent C.S."/>
            <person name="Elsik C.G."/>
            <person name="Goodisman M.A."/>
            <person name="Liberles D.A."/>
            <person name="Roe R.M."/>
            <person name="Vargo E.L."/>
            <person name="Vilcinskas A."/>
            <person name="Wang J."/>
            <person name="Bornberg-Bauer E."/>
            <person name="Korb J."/>
            <person name="Zhang G."/>
            <person name="Liebig J."/>
        </authorList>
    </citation>
    <scope>NUCLEOTIDE SEQUENCE [LARGE SCALE GENOMIC DNA]</scope>
    <source>
        <tissue evidence="13">Whole organism</tissue>
    </source>
</reference>
<name>A0A067RJ81_ZOONE</name>
<dbReference type="Gene3D" id="3.10.20.90">
    <property type="entry name" value="Phosphatidylinositol 3-kinase Catalytic Subunit, Chain A, domain 1"/>
    <property type="match status" value="1"/>
</dbReference>
<proteinExistence type="inferred from homology"/>
<dbReference type="AlphaFoldDB" id="A0A067RJ81"/>
<keyword evidence="9 11" id="KW-0072">Autophagy</keyword>
<dbReference type="InterPro" id="IPR029071">
    <property type="entry name" value="Ubiquitin-like_domsf"/>
</dbReference>
<dbReference type="GO" id="GO:0034727">
    <property type="term" value="P:piecemeal microautophagy of the nucleus"/>
    <property type="evidence" value="ECO:0007669"/>
    <property type="project" value="TreeGrafter"/>
</dbReference>